<name>A0A699Q5T7_TANCI</name>
<dbReference type="AlphaFoldDB" id="A0A699Q5T7"/>
<comment type="caution">
    <text evidence="1">The sequence shown here is derived from an EMBL/GenBank/DDBJ whole genome shotgun (WGS) entry which is preliminary data.</text>
</comment>
<reference evidence="1" key="1">
    <citation type="journal article" date="2019" name="Sci. Rep.">
        <title>Draft genome of Tanacetum cinerariifolium, the natural source of mosquito coil.</title>
        <authorList>
            <person name="Yamashiro T."/>
            <person name="Shiraishi A."/>
            <person name="Satake H."/>
            <person name="Nakayama K."/>
        </authorList>
    </citation>
    <scope>NUCLEOTIDE SEQUENCE</scope>
</reference>
<accession>A0A699Q5T7</accession>
<feature type="non-terminal residue" evidence="1">
    <location>
        <position position="1"/>
    </location>
</feature>
<evidence type="ECO:0000313" key="1">
    <source>
        <dbReference type="EMBL" id="GFC60863.1"/>
    </source>
</evidence>
<protein>
    <submittedName>
        <fullName evidence="1">Retrotransposon-related protein</fullName>
    </submittedName>
</protein>
<sequence length="174" mass="19867">IYIRTQTLTTMRAVVDKTNNPWRRAFLIACHRGTVGQSDYGYGSSKGAKPTKLFFAPKVAGNASKPLSIKWISPMEWQERLSDSPRTRFGYKGIPVCLTHAGSRRGLGIQWLQQLGKVTHDYAQQVMKFTILDTTYTLKGDESLCMKKISLHRMQALLETDKEYGVYEWHDFAM</sequence>
<gene>
    <name evidence="1" type="ORF">Tci_832833</name>
</gene>
<organism evidence="1">
    <name type="scientific">Tanacetum cinerariifolium</name>
    <name type="common">Dalmatian daisy</name>
    <name type="synonym">Chrysanthemum cinerariifolium</name>
    <dbReference type="NCBI Taxonomy" id="118510"/>
    <lineage>
        <taxon>Eukaryota</taxon>
        <taxon>Viridiplantae</taxon>
        <taxon>Streptophyta</taxon>
        <taxon>Embryophyta</taxon>
        <taxon>Tracheophyta</taxon>
        <taxon>Spermatophyta</taxon>
        <taxon>Magnoliopsida</taxon>
        <taxon>eudicotyledons</taxon>
        <taxon>Gunneridae</taxon>
        <taxon>Pentapetalae</taxon>
        <taxon>asterids</taxon>
        <taxon>campanulids</taxon>
        <taxon>Asterales</taxon>
        <taxon>Asteraceae</taxon>
        <taxon>Asteroideae</taxon>
        <taxon>Anthemideae</taxon>
        <taxon>Anthemidinae</taxon>
        <taxon>Tanacetum</taxon>
    </lineage>
</organism>
<proteinExistence type="predicted"/>
<dbReference type="EMBL" id="BKCJ010987181">
    <property type="protein sequence ID" value="GFC60863.1"/>
    <property type="molecule type" value="Genomic_DNA"/>
</dbReference>